<name>A0A2T5K703_9RHOB</name>
<comment type="caution">
    <text evidence="1">The sequence shown here is derived from an EMBL/GenBank/DDBJ whole genome shotgun (WGS) entry which is preliminary data.</text>
</comment>
<proteinExistence type="predicted"/>
<protein>
    <submittedName>
        <fullName evidence="1">Uncharacterized protein</fullName>
    </submittedName>
</protein>
<dbReference type="EMBL" id="QAOT01000009">
    <property type="protein sequence ID" value="PTR18203.1"/>
    <property type="molecule type" value="Genomic_DNA"/>
</dbReference>
<dbReference type="RefSeq" id="WP_108221106.1">
    <property type="nucleotide sequence ID" value="NZ_QAOT01000009.1"/>
</dbReference>
<keyword evidence="2" id="KW-1185">Reference proteome</keyword>
<evidence type="ECO:0000313" key="2">
    <source>
        <dbReference type="Proteomes" id="UP000244060"/>
    </source>
</evidence>
<accession>A0A2T5K703</accession>
<sequence>MTAPKFLELLTALIAAASGGDVIYSIEHHISRCGCGTITVKASYIDDLVDADWTHLTGPGFRIAGHSETRAYPDGFGGIERWVTWDVVDGEIVGRDAPIDVTRRAPTGGGPIFSVAS</sequence>
<organism evidence="1 2">
    <name type="scientific">Cereibacter azotoformans</name>
    <dbReference type="NCBI Taxonomy" id="43057"/>
    <lineage>
        <taxon>Bacteria</taxon>
        <taxon>Pseudomonadati</taxon>
        <taxon>Pseudomonadota</taxon>
        <taxon>Alphaproteobacteria</taxon>
        <taxon>Rhodobacterales</taxon>
        <taxon>Paracoccaceae</taxon>
        <taxon>Cereibacter</taxon>
    </lineage>
</organism>
<reference evidence="1 2" key="1">
    <citation type="submission" date="2018-04" db="EMBL/GenBank/DDBJ databases">
        <title>Genomic Encyclopedia of Type Strains, Phase III (KMG-III): the genomes of soil and plant-associated and newly described type strains.</title>
        <authorList>
            <person name="Whitman W."/>
        </authorList>
    </citation>
    <scope>NUCLEOTIDE SEQUENCE [LARGE SCALE GENOMIC DNA]</scope>
    <source>
        <strain evidence="1 2">KA25</strain>
    </source>
</reference>
<evidence type="ECO:0000313" key="1">
    <source>
        <dbReference type="EMBL" id="PTR18203.1"/>
    </source>
</evidence>
<gene>
    <name evidence="1" type="ORF">C8J28_109163</name>
</gene>
<dbReference type="Proteomes" id="UP000244060">
    <property type="component" value="Unassembled WGS sequence"/>
</dbReference>
<dbReference type="AlphaFoldDB" id="A0A2T5K703"/>